<dbReference type="AlphaFoldDB" id="A0A087UC57"/>
<dbReference type="EMBL" id="KK119168">
    <property type="protein sequence ID" value="KFM74946.1"/>
    <property type="molecule type" value="Genomic_DNA"/>
</dbReference>
<feature type="region of interest" description="Disordered" evidence="2">
    <location>
        <begin position="42"/>
        <end position="100"/>
    </location>
</feature>
<gene>
    <name evidence="3" type="ORF">X975_17298</name>
</gene>
<keyword evidence="1" id="KW-0175">Coiled coil</keyword>
<reference evidence="3 4" key="1">
    <citation type="submission" date="2013-11" db="EMBL/GenBank/DDBJ databases">
        <title>Genome sequencing of Stegodyphus mimosarum.</title>
        <authorList>
            <person name="Bechsgaard J."/>
        </authorList>
    </citation>
    <scope>NUCLEOTIDE SEQUENCE [LARGE SCALE GENOMIC DNA]</scope>
</reference>
<protein>
    <recommendedName>
        <fullName evidence="5">Golgin subfamily A member 2</fullName>
    </recommendedName>
</protein>
<evidence type="ECO:0000256" key="1">
    <source>
        <dbReference type="SAM" id="Coils"/>
    </source>
</evidence>
<evidence type="ECO:0000313" key="3">
    <source>
        <dbReference type="EMBL" id="KFM74946.1"/>
    </source>
</evidence>
<organism evidence="3 4">
    <name type="scientific">Stegodyphus mimosarum</name>
    <name type="common">African social velvet spider</name>
    <dbReference type="NCBI Taxonomy" id="407821"/>
    <lineage>
        <taxon>Eukaryota</taxon>
        <taxon>Metazoa</taxon>
        <taxon>Ecdysozoa</taxon>
        <taxon>Arthropoda</taxon>
        <taxon>Chelicerata</taxon>
        <taxon>Arachnida</taxon>
        <taxon>Araneae</taxon>
        <taxon>Araneomorphae</taxon>
        <taxon>Entelegynae</taxon>
        <taxon>Eresoidea</taxon>
        <taxon>Eresidae</taxon>
        <taxon>Stegodyphus</taxon>
    </lineage>
</organism>
<evidence type="ECO:0008006" key="5">
    <source>
        <dbReference type="Google" id="ProtNLM"/>
    </source>
</evidence>
<feature type="compositionally biased region" description="Polar residues" evidence="2">
    <location>
        <begin position="56"/>
        <end position="65"/>
    </location>
</feature>
<evidence type="ECO:0000256" key="2">
    <source>
        <dbReference type="SAM" id="MobiDB-lite"/>
    </source>
</evidence>
<sequence>MDNERQKKIEAGKLKLAEFKKKRLKNEKAKKLSENLISSTAQENCGGNLKEKQTTEESTSMNNCTMKEYSSYDTNKDNAVDKSSAQEGVLQLSDESDDSVPFPEEAELVSLYDQKIKKYQEAICQRDVIIQQLSCRLESAMNMNQAKESAGNQEVQNLKEEINMLHLQMKEAAELLEKQKSKNEIQANIQ</sequence>
<evidence type="ECO:0000313" key="4">
    <source>
        <dbReference type="Proteomes" id="UP000054359"/>
    </source>
</evidence>
<name>A0A087UC57_STEMI</name>
<dbReference type="OrthoDB" id="6369448at2759"/>
<proteinExistence type="predicted"/>
<feature type="non-terminal residue" evidence="3">
    <location>
        <position position="190"/>
    </location>
</feature>
<keyword evidence="4" id="KW-1185">Reference proteome</keyword>
<feature type="coiled-coil region" evidence="1">
    <location>
        <begin position="130"/>
        <end position="182"/>
    </location>
</feature>
<accession>A0A087UC57</accession>
<dbReference type="Proteomes" id="UP000054359">
    <property type="component" value="Unassembled WGS sequence"/>
</dbReference>